<gene>
    <name evidence="2" type="ORF">QP939_50870</name>
</gene>
<feature type="compositionally biased region" description="Low complexity" evidence="1">
    <location>
        <begin position="48"/>
        <end position="62"/>
    </location>
</feature>
<accession>A0ABY8XMX7</accession>
<proteinExistence type="predicted"/>
<organism evidence="2 3">
    <name type="scientific">Amycolatopsis nalaikhensis</name>
    <dbReference type="NCBI Taxonomy" id="715472"/>
    <lineage>
        <taxon>Bacteria</taxon>
        <taxon>Bacillati</taxon>
        <taxon>Actinomycetota</taxon>
        <taxon>Actinomycetes</taxon>
        <taxon>Pseudonocardiales</taxon>
        <taxon>Pseudonocardiaceae</taxon>
        <taxon>Amycolatopsis</taxon>
    </lineage>
</organism>
<feature type="compositionally biased region" description="Pro residues" evidence="1">
    <location>
        <begin position="63"/>
        <end position="72"/>
    </location>
</feature>
<dbReference type="EMBL" id="CP127173">
    <property type="protein sequence ID" value="WIV56973.1"/>
    <property type="molecule type" value="Genomic_DNA"/>
</dbReference>
<evidence type="ECO:0000313" key="2">
    <source>
        <dbReference type="EMBL" id="WIV56973.1"/>
    </source>
</evidence>
<reference evidence="2 3" key="1">
    <citation type="submission" date="2023-06" db="EMBL/GenBank/DDBJ databases">
        <authorList>
            <person name="Oyuntsetseg B."/>
            <person name="Kim S.B."/>
        </authorList>
    </citation>
    <scope>NUCLEOTIDE SEQUENCE [LARGE SCALE GENOMIC DNA]</scope>
    <source>
        <strain evidence="2 3">2-2</strain>
    </source>
</reference>
<name>A0ABY8XMX7_9PSEU</name>
<sequence>MTMPMPAHEIVEATVARRSGTLRTRTVNPSLRRAFVVGRGRLGENHAAGRATATRATATVSPAGPPSSPASPGPASAAAVKVMASRRLAVASFGPATAGS</sequence>
<feature type="region of interest" description="Disordered" evidence="1">
    <location>
        <begin position="46"/>
        <end position="76"/>
    </location>
</feature>
<evidence type="ECO:0000313" key="3">
    <source>
        <dbReference type="Proteomes" id="UP001227101"/>
    </source>
</evidence>
<keyword evidence="3" id="KW-1185">Reference proteome</keyword>
<protein>
    <submittedName>
        <fullName evidence="2">Uncharacterized protein</fullName>
    </submittedName>
</protein>
<dbReference type="Proteomes" id="UP001227101">
    <property type="component" value="Chromosome"/>
</dbReference>
<evidence type="ECO:0000256" key="1">
    <source>
        <dbReference type="SAM" id="MobiDB-lite"/>
    </source>
</evidence>